<dbReference type="GO" id="GO:0008170">
    <property type="term" value="F:N-methyltransferase activity"/>
    <property type="evidence" value="ECO:0007669"/>
    <property type="project" value="InterPro"/>
</dbReference>
<dbReference type="AlphaFoldDB" id="A0A2T0G1E9"/>
<name>A0A2T0G1E9_STRAP</name>
<evidence type="ECO:0000259" key="1">
    <source>
        <dbReference type="Pfam" id="PF02384"/>
    </source>
</evidence>
<dbReference type="GO" id="GO:0032259">
    <property type="term" value="P:methylation"/>
    <property type="evidence" value="ECO:0007669"/>
    <property type="project" value="UniProtKB-KW"/>
</dbReference>
<keyword evidence="2" id="KW-0489">Methyltransferase</keyword>
<dbReference type="Proteomes" id="UP000238573">
    <property type="component" value="Unassembled WGS sequence"/>
</dbReference>
<reference evidence="3 4" key="1">
    <citation type="journal article" date="1993" name="J. Dent. Res.">
        <title>The isolation and characterization of milleri group streptococci from dental periapical abscesses.</title>
        <authorList>
            <person name="Fisher L.E."/>
            <person name="Russell R.R."/>
        </authorList>
    </citation>
    <scope>NUCLEOTIDE SEQUENCE [LARGE SCALE GENOMIC DNA]</scope>
    <source>
        <strain evidence="3 4">OUP21</strain>
    </source>
</reference>
<organism evidence="3 4">
    <name type="scientific">Streptococcus anginosus</name>
    <dbReference type="NCBI Taxonomy" id="1328"/>
    <lineage>
        <taxon>Bacteria</taxon>
        <taxon>Bacillati</taxon>
        <taxon>Bacillota</taxon>
        <taxon>Bacilli</taxon>
        <taxon>Lactobacillales</taxon>
        <taxon>Streptococcaceae</taxon>
        <taxon>Streptococcus</taxon>
        <taxon>Streptococcus anginosus group</taxon>
    </lineage>
</organism>
<dbReference type="SUPFAM" id="SSF53335">
    <property type="entry name" value="S-adenosyl-L-methionine-dependent methyltransferases"/>
    <property type="match status" value="1"/>
</dbReference>
<evidence type="ECO:0000313" key="2">
    <source>
        <dbReference type="EMBL" id="MCW1077153.1"/>
    </source>
</evidence>
<gene>
    <name evidence="3" type="ORF">C6A27_06215</name>
    <name evidence="2" type="ORF">OJ589_08360</name>
</gene>
<dbReference type="Proteomes" id="UP001208682">
    <property type="component" value="Unassembled WGS sequence"/>
</dbReference>
<evidence type="ECO:0000313" key="3">
    <source>
        <dbReference type="EMBL" id="PRT69887.1"/>
    </source>
</evidence>
<comment type="caution">
    <text evidence="3">The sequence shown here is derived from an EMBL/GenBank/DDBJ whole genome shotgun (WGS) entry which is preliminary data.</text>
</comment>
<dbReference type="RefSeq" id="WP_004825226.1">
    <property type="nucleotide sequence ID" value="NZ_JAPAHT010000004.1"/>
</dbReference>
<proteinExistence type="predicted"/>
<protein>
    <submittedName>
        <fullName evidence="2">N-6 DNA methylase</fullName>
    </submittedName>
</protein>
<feature type="domain" description="DNA methylase adenine-specific" evidence="1">
    <location>
        <begin position="263"/>
        <end position="320"/>
    </location>
</feature>
<reference evidence="3" key="2">
    <citation type="submission" date="2018-03" db="EMBL/GenBank/DDBJ databases">
        <authorList>
            <person name="Keele B.F."/>
        </authorList>
    </citation>
    <scope>NUCLEOTIDE SEQUENCE</scope>
    <source>
        <strain evidence="3">OUP21</strain>
    </source>
</reference>
<dbReference type="EMBL" id="JAPAIP010000027">
    <property type="protein sequence ID" value="MCW1077153.1"/>
    <property type="molecule type" value="Genomic_DNA"/>
</dbReference>
<dbReference type="Gene3D" id="3.40.50.150">
    <property type="entry name" value="Vaccinia Virus protein VP39"/>
    <property type="match status" value="1"/>
</dbReference>
<dbReference type="Pfam" id="PF02384">
    <property type="entry name" value="N6_Mtase"/>
    <property type="match status" value="1"/>
</dbReference>
<dbReference type="GO" id="GO:0003677">
    <property type="term" value="F:DNA binding"/>
    <property type="evidence" value="ECO:0007669"/>
    <property type="project" value="InterPro"/>
</dbReference>
<dbReference type="InterPro" id="IPR003356">
    <property type="entry name" value="DNA_methylase_A-5"/>
</dbReference>
<keyword evidence="2" id="KW-0808">Transferase</keyword>
<dbReference type="InterPro" id="IPR029063">
    <property type="entry name" value="SAM-dependent_MTases_sf"/>
</dbReference>
<sequence>MSLRTEDQVRDYAKLVLGFDEAEENVDQGTGQITTFNQLGFKGYSDKPDGWYLPKNMNDVAIILETKSEERDISKQIFIDELMKNIDIISSKYKKTVGILYNGKEIAIYKNKELIRVANKLQHKQYYIDLFKENYIDKNKIFTLTKRINDLLHFKFGIKNLYHRMIFTASALVVERFGGNLEAIKDNGYEPFRNKIYDTLAKSLQDHRKQNLKIDILLEVYSEIKMNIVENQDDINTFIDCIIEIAESINSDNWNGEDVMGIFFNEFNRYKKKSESGQVFTPEHITSFMYDLLEITYNDRLLDATCGFRVIIVIEANSYVNIKSSRLLPKFKTQKINSWCAA</sequence>
<reference evidence="2 5" key="3">
    <citation type="submission" date="2022-10" db="EMBL/GenBank/DDBJ databases">
        <title>Comparative genomic study of S. anginosus.</title>
        <authorList>
            <person name="Prasad A."/>
            <person name="Ene A."/>
            <person name="Jablonska S."/>
            <person name="Du J."/>
            <person name="Wolfe A.J."/>
            <person name="Putonti C."/>
        </authorList>
    </citation>
    <scope>NUCLEOTIDE SEQUENCE [LARGE SCALE GENOMIC DNA]</scope>
    <source>
        <strain evidence="2 5">UMB1339</strain>
    </source>
</reference>
<evidence type="ECO:0000313" key="4">
    <source>
        <dbReference type="Proteomes" id="UP000238573"/>
    </source>
</evidence>
<dbReference type="EMBL" id="PVSZ01000013">
    <property type="protein sequence ID" value="PRT69887.1"/>
    <property type="molecule type" value="Genomic_DNA"/>
</dbReference>
<evidence type="ECO:0000313" key="5">
    <source>
        <dbReference type="Proteomes" id="UP001208682"/>
    </source>
</evidence>
<accession>A0A2T0G1E9</accession>